<accession>B0WDT7</accession>
<evidence type="ECO:0000313" key="4">
    <source>
        <dbReference type="Proteomes" id="UP000002320"/>
    </source>
</evidence>
<organism>
    <name type="scientific">Culex quinquefasciatus</name>
    <name type="common">Southern house mosquito</name>
    <name type="synonym">Culex pungens</name>
    <dbReference type="NCBI Taxonomy" id="7176"/>
    <lineage>
        <taxon>Eukaryota</taxon>
        <taxon>Metazoa</taxon>
        <taxon>Ecdysozoa</taxon>
        <taxon>Arthropoda</taxon>
        <taxon>Hexapoda</taxon>
        <taxon>Insecta</taxon>
        <taxon>Pterygota</taxon>
        <taxon>Neoptera</taxon>
        <taxon>Endopterygota</taxon>
        <taxon>Diptera</taxon>
        <taxon>Nematocera</taxon>
        <taxon>Culicoidea</taxon>
        <taxon>Culicidae</taxon>
        <taxon>Culicinae</taxon>
        <taxon>Culicini</taxon>
        <taxon>Culex</taxon>
        <taxon>Culex</taxon>
    </lineage>
</organism>
<dbReference type="HOGENOM" id="CLU_2485541_0_0_1"/>
<dbReference type="AlphaFoldDB" id="B0WDT7"/>
<feature type="region of interest" description="Disordered" evidence="1">
    <location>
        <begin position="1"/>
        <end position="20"/>
    </location>
</feature>
<reference evidence="2" key="1">
    <citation type="submission" date="2007-03" db="EMBL/GenBank/DDBJ databases">
        <title>Annotation of Culex pipiens quinquefasciatus.</title>
        <authorList>
            <consortium name="The Broad Institute Genome Sequencing Platform"/>
            <person name="Atkinson P.W."/>
            <person name="Hemingway J."/>
            <person name="Christensen B.M."/>
            <person name="Higgs S."/>
            <person name="Kodira C."/>
            <person name="Hannick L."/>
            <person name="Megy K."/>
            <person name="O'Leary S."/>
            <person name="Pearson M."/>
            <person name="Haas B.J."/>
            <person name="Mauceli E."/>
            <person name="Wortman J.R."/>
            <person name="Lee N.H."/>
            <person name="Guigo R."/>
            <person name="Stanke M."/>
            <person name="Alvarado L."/>
            <person name="Amedeo P."/>
            <person name="Antoine C.H."/>
            <person name="Arensburger P."/>
            <person name="Bidwell S.L."/>
            <person name="Crawford M."/>
            <person name="Camaro F."/>
            <person name="Devon K."/>
            <person name="Engels R."/>
            <person name="Hammond M."/>
            <person name="Howarth C."/>
            <person name="Koehrsen M."/>
            <person name="Lawson D."/>
            <person name="Montgomery P."/>
            <person name="Nene V."/>
            <person name="Nusbaum C."/>
            <person name="Puiu D."/>
            <person name="Romero-Severson J."/>
            <person name="Severson D.W."/>
            <person name="Shumway M."/>
            <person name="Sisk P."/>
            <person name="Stolte C."/>
            <person name="Zeng Q."/>
            <person name="Eisenstadt E."/>
            <person name="Fraser-Liggett C."/>
            <person name="Strausberg R."/>
            <person name="Galagan J."/>
            <person name="Birren B."/>
            <person name="Collins F.H."/>
        </authorList>
    </citation>
    <scope>NUCLEOTIDE SEQUENCE [LARGE SCALE GENOMIC DNA]</scope>
    <source>
        <strain evidence="2">JHB</strain>
    </source>
</reference>
<dbReference type="InParanoid" id="B0WDT7"/>
<evidence type="ECO:0000313" key="3">
    <source>
        <dbReference type="EnsemblMetazoa" id="CPIJ005030-PA"/>
    </source>
</evidence>
<dbReference type="EMBL" id="DS231901">
    <property type="protein sequence ID" value="EDS44874.1"/>
    <property type="molecule type" value="Genomic_DNA"/>
</dbReference>
<sequence>MASALRPQPERKNVQTRTDSPDCCCCSCYLMLLPMFLTACSRTARTTLPVRPAVARSTSMMLNFPGQHVGGWTASRRDVDGSSLPAM</sequence>
<gene>
    <name evidence="3" type="primary">6036892</name>
    <name evidence="2" type="ORF">CpipJ_CPIJ005030</name>
</gene>
<evidence type="ECO:0000313" key="2">
    <source>
        <dbReference type="EMBL" id="EDS44874.1"/>
    </source>
</evidence>
<evidence type="ECO:0000256" key="1">
    <source>
        <dbReference type="SAM" id="MobiDB-lite"/>
    </source>
</evidence>
<dbReference type="KEGG" id="cqu:CpipJ_CPIJ005030"/>
<dbReference type="Proteomes" id="UP000002320">
    <property type="component" value="Unassembled WGS sequence"/>
</dbReference>
<reference evidence="3" key="2">
    <citation type="submission" date="2021-02" db="UniProtKB">
        <authorList>
            <consortium name="EnsemblMetazoa"/>
        </authorList>
    </citation>
    <scope>IDENTIFICATION</scope>
    <source>
        <strain evidence="3">JHB</strain>
    </source>
</reference>
<proteinExistence type="predicted"/>
<keyword evidence="4" id="KW-1185">Reference proteome</keyword>
<dbReference type="VEuPathDB" id="VectorBase:CPIJ005030"/>
<dbReference type="EnsemblMetazoa" id="CPIJ005030-RA">
    <property type="protein sequence ID" value="CPIJ005030-PA"/>
    <property type="gene ID" value="CPIJ005030"/>
</dbReference>
<name>B0WDT7_CULQU</name>
<protein>
    <submittedName>
        <fullName evidence="2 3">Uncharacterized protein</fullName>
    </submittedName>
</protein>